<keyword evidence="2" id="KW-1185">Reference proteome</keyword>
<evidence type="ECO:0000256" key="1">
    <source>
        <dbReference type="SAM" id="MobiDB-lite"/>
    </source>
</evidence>
<feature type="region of interest" description="Disordered" evidence="1">
    <location>
        <begin position="79"/>
        <end position="98"/>
    </location>
</feature>
<evidence type="ECO:0000313" key="3">
    <source>
        <dbReference type="WBParaSite" id="MBELARI_LOCUS4299"/>
    </source>
</evidence>
<dbReference type="WBParaSite" id="MBELARI_LOCUS4299">
    <property type="protein sequence ID" value="MBELARI_LOCUS4299"/>
    <property type="gene ID" value="MBELARI_LOCUS4299"/>
</dbReference>
<protein>
    <submittedName>
        <fullName evidence="3">Uncharacterized protein</fullName>
    </submittedName>
</protein>
<dbReference type="AlphaFoldDB" id="A0AAF3FCH2"/>
<reference evidence="3" key="1">
    <citation type="submission" date="2024-02" db="UniProtKB">
        <authorList>
            <consortium name="WormBaseParasite"/>
        </authorList>
    </citation>
    <scope>IDENTIFICATION</scope>
</reference>
<evidence type="ECO:0000313" key="2">
    <source>
        <dbReference type="Proteomes" id="UP000887575"/>
    </source>
</evidence>
<feature type="compositionally biased region" description="Basic and acidic residues" evidence="1">
    <location>
        <begin position="89"/>
        <end position="98"/>
    </location>
</feature>
<dbReference type="Proteomes" id="UP000887575">
    <property type="component" value="Unassembled WGS sequence"/>
</dbReference>
<proteinExistence type="predicted"/>
<organism evidence="2 3">
    <name type="scientific">Mesorhabditis belari</name>
    <dbReference type="NCBI Taxonomy" id="2138241"/>
    <lineage>
        <taxon>Eukaryota</taxon>
        <taxon>Metazoa</taxon>
        <taxon>Ecdysozoa</taxon>
        <taxon>Nematoda</taxon>
        <taxon>Chromadorea</taxon>
        <taxon>Rhabditida</taxon>
        <taxon>Rhabditina</taxon>
        <taxon>Rhabditomorpha</taxon>
        <taxon>Rhabditoidea</taxon>
        <taxon>Rhabditidae</taxon>
        <taxon>Mesorhabditinae</taxon>
        <taxon>Mesorhabditis</taxon>
    </lineage>
</organism>
<name>A0AAF3FCH2_9BILA</name>
<accession>A0AAF3FCH2</accession>
<feature type="region of interest" description="Disordered" evidence="1">
    <location>
        <begin position="1"/>
        <end position="69"/>
    </location>
</feature>
<sequence>MTGRGRGRGSAGASKMKMPNLSMAGKLESKTEQNGTHAGLPGHGPGSRRRGARGFMRGGRGGRDDGSYKGQQIIHSEGIFSGGIGTLEKGSRRSEPGSLTIKEEAVALAQSEAVLPPSGTEKVSIESYDQFWAIDQAEEDTEMNEIMGASIIADLKKGRIPPVVLPRHEELQFFDLLPKQIKEEVFTDGEKVEEIMKEREKERIRQTKSYQDQVEIDDDDSDPTFTYGQKAAQVLRRLAQVGENNDFILIQLPTILGDLSSRVKAGEAVVKQELDIAQSASEIVAGPSTVDSPVIAEPASLPRGKEIGTMSITRKGRVYFKVDGQKIDITSTAAGTTAEGVLGIEIHNEDVPESSGLFGFNPAQRARMNAERGQNALYYFGEIQHHMTASVNWKEMRQSSKGFDVYMKKEDDEQPIPNIYKKPLRSSSEYKAELETLQGEGRKMINELKGVLKNKRPH</sequence>